<dbReference type="PRINTS" id="PR00260">
    <property type="entry name" value="CHEMTRNSDUCR"/>
</dbReference>
<comment type="caution">
    <text evidence="5">The sequence shown here is derived from an EMBL/GenBank/DDBJ whole genome shotgun (WGS) entry which is preliminary data.</text>
</comment>
<organism evidence="5 6">
    <name type="scientific">Methylobacterium crusticola</name>
    <dbReference type="NCBI Taxonomy" id="1697972"/>
    <lineage>
        <taxon>Bacteria</taxon>
        <taxon>Pseudomonadati</taxon>
        <taxon>Pseudomonadota</taxon>
        <taxon>Alphaproteobacteria</taxon>
        <taxon>Hyphomicrobiales</taxon>
        <taxon>Methylobacteriaceae</taxon>
        <taxon>Methylobacterium</taxon>
    </lineage>
</organism>
<evidence type="ECO:0000259" key="4">
    <source>
        <dbReference type="PROSITE" id="PS50111"/>
    </source>
</evidence>
<dbReference type="PROSITE" id="PS50111">
    <property type="entry name" value="CHEMOTAXIS_TRANSDUC_2"/>
    <property type="match status" value="1"/>
</dbReference>
<evidence type="ECO:0000313" key="5">
    <source>
        <dbReference type="EMBL" id="GJD52260.1"/>
    </source>
</evidence>
<keyword evidence="6" id="KW-1185">Reference proteome</keyword>
<protein>
    <recommendedName>
        <fullName evidence="4">Methyl-accepting transducer domain-containing protein</fullName>
    </recommendedName>
</protein>
<reference evidence="5" key="1">
    <citation type="journal article" date="2021" name="Front. Microbiol.">
        <title>Comprehensive Comparative Genomics and Phenotyping of Methylobacterium Species.</title>
        <authorList>
            <person name="Alessa O."/>
            <person name="Ogura Y."/>
            <person name="Fujitani Y."/>
            <person name="Takami H."/>
            <person name="Hayashi T."/>
            <person name="Sahin N."/>
            <person name="Tani A."/>
        </authorList>
    </citation>
    <scope>NUCLEOTIDE SEQUENCE</scope>
    <source>
        <strain evidence="5">KCTC 52305</strain>
    </source>
</reference>
<dbReference type="Gene3D" id="1.10.287.950">
    <property type="entry name" value="Methyl-accepting chemotaxis protein"/>
    <property type="match status" value="1"/>
</dbReference>
<dbReference type="InterPro" id="IPR004090">
    <property type="entry name" value="Chemotax_Me-accpt_rcpt"/>
</dbReference>
<dbReference type="InterPro" id="IPR004089">
    <property type="entry name" value="MCPsignal_dom"/>
</dbReference>
<dbReference type="Pfam" id="PF00015">
    <property type="entry name" value="MCPsignal"/>
    <property type="match status" value="1"/>
</dbReference>
<accession>A0ABQ4R3K2</accession>
<evidence type="ECO:0000256" key="2">
    <source>
        <dbReference type="ARBA" id="ARBA00029447"/>
    </source>
</evidence>
<name>A0ABQ4R3K2_9HYPH</name>
<dbReference type="Proteomes" id="UP001055167">
    <property type="component" value="Unassembled WGS sequence"/>
</dbReference>
<keyword evidence="1 3" id="KW-0807">Transducer</keyword>
<dbReference type="PANTHER" id="PTHR32089">
    <property type="entry name" value="METHYL-ACCEPTING CHEMOTAXIS PROTEIN MCPB"/>
    <property type="match status" value="1"/>
</dbReference>
<reference evidence="5" key="2">
    <citation type="submission" date="2021-08" db="EMBL/GenBank/DDBJ databases">
        <authorList>
            <person name="Tani A."/>
            <person name="Ola A."/>
            <person name="Ogura Y."/>
            <person name="Katsura K."/>
            <person name="Hayashi T."/>
        </authorList>
    </citation>
    <scope>NUCLEOTIDE SEQUENCE</scope>
    <source>
        <strain evidence="5">KCTC 52305</strain>
    </source>
</reference>
<sequence>MFRSLRAPRPPVAASPESPEVIEARLADLLDRAGAAQAVPGGNGRLAAALERFAAQGRRVAAADLGIAARVAAEASEAATALGWMMHDAAEIAGQTRAMAAAVEEVATSTRELASRSQDSADQAERARAGIAGCAVDMREATRTMAAIETQAVQMQQRLGGFEGAALQIQEMAGAIEAISSQTNLLALNATIEAARAGEAGRGFAVVAAEVKQLSGQTARATDQIRTRLATLLQELAAIQAAVAESRQAVASGTAAVARVETRVADEGAAVSRTAEGIRALADVLGQQQSAASEISAGVQQVAGKAAKTRTEIEGLTAQLLRAETCAAEALDAAAARGLPAYALVRLPADVAAWKRRLAAVLVGLRPARPEEAECFGPAAVAAFAAAGKSFAGETAAGESSAGGSAALASACAGGSAALASACAEARRQAALMIEGVGAGDWARATPAFQAFEAAAKAMVAAAEPLATA</sequence>
<evidence type="ECO:0000313" key="6">
    <source>
        <dbReference type="Proteomes" id="UP001055167"/>
    </source>
</evidence>
<dbReference type="PANTHER" id="PTHR32089:SF112">
    <property type="entry name" value="LYSOZYME-LIKE PROTEIN-RELATED"/>
    <property type="match status" value="1"/>
</dbReference>
<comment type="similarity">
    <text evidence="2">Belongs to the methyl-accepting chemotaxis (MCP) protein family.</text>
</comment>
<dbReference type="SUPFAM" id="SSF58104">
    <property type="entry name" value="Methyl-accepting chemotaxis protein (MCP) signaling domain"/>
    <property type="match status" value="1"/>
</dbReference>
<proteinExistence type="inferred from homology"/>
<evidence type="ECO:0000256" key="1">
    <source>
        <dbReference type="ARBA" id="ARBA00023224"/>
    </source>
</evidence>
<dbReference type="SMART" id="SM00283">
    <property type="entry name" value="MA"/>
    <property type="match status" value="1"/>
</dbReference>
<evidence type="ECO:0000256" key="3">
    <source>
        <dbReference type="PROSITE-ProRule" id="PRU00284"/>
    </source>
</evidence>
<feature type="domain" description="Methyl-accepting transducer" evidence="4">
    <location>
        <begin position="67"/>
        <end position="303"/>
    </location>
</feature>
<gene>
    <name evidence="5" type="ORF">OPKNFCMD_5023</name>
</gene>
<dbReference type="EMBL" id="BPQH01000018">
    <property type="protein sequence ID" value="GJD52260.1"/>
    <property type="molecule type" value="Genomic_DNA"/>
</dbReference>